<accession>A0A1J1IDZ1</accession>
<sequence length="70" mass="8351">MNHEPEFNADFESFLFSMKLVEADIKRVHLELDFLRKAFVILQRRLFTLSLANVFVFQDVCVFMEHCPNI</sequence>
<dbReference type="EMBL" id="CVRI01000044">
    <property type="protein sequence ID" value="CRK96665.1"/>
    <property type="molecule type" value="Genomic_DNA"/>
</dbReference>
<dbReference type="AlphaFoldDB" id="A0A1J1IDZ1"/>
<keyword evidence="2" id="KW-1185">Reference proteome</keyword>
<dbReference type="Proteomes" id="UP000183832">
    <property type="component" value="Unassembled WGS sequence"/>
</dbReference>
<protein>
    <submittedName>
        <fullName evidence="1">CLUMA_CG010136, isoform A</fullName>
    </submittedName>
</protein>
<organism evidence="1 2">
    <name type="scientific">Clunio marinus</name>
    <dbReference type="NCBI Taxonomy" id="568069"/>
    <lineage>
        <taxon>Eukaryota</taxon>
        <taxon>Metazoa</taxon>
        <taxon>Ecdysozoa</taxon>
        <taxon>Arthropoda</taxon>
        <taxon>Hexapoda</taxon>
        <taxon>Insecta</taxon>
        <taxon>Pterygota</taxon>
        <taxon>Neoptera</taxon>
        <taxon>Endopterygota</taxon>
        <taxon>Diptera</taxon>
        <taxon>Nematocera</taxon>
        <taxon>Chironomoidea</taxon>
        <taxon>Chironomidae</taxon>
        <taxon>Clunio</taxon>
    </lineage>
</organism>
<name>A0A1J1IDZ1_9DIPT</name>
<evidence type="ECO:0000313" key="1">
    <source>
        <dbReference type="EMBL" id="CRK96665.1"/>
    </source>
</evidence>
<gene>
    <name evidence="1" type="ORF">CLUMA_CG010136</name>
</gene>
<proteinExistence type="predicted"/>
<reference evidence="1 2" key="1">
    <citation type="submission" date="2015-04" db="EMBL/GenBank/DDBJ databases">
        <authorList>
            <person name="Syromyatnikov M.Y."/>
            <person name="Popov V.N."/>
        </authorList>
    </citation>
    <scope>NUCLEOTIDE SEQUENCE [LARGE SCALE GENOMIC DNA]</scope>
</reference>
<evidence type="ECO:0000313" key="2">
    <source>
        <dbReference type="Proteomes" id="UP000183832"/>
    </source>
</evidence>